<proteinExistence type="predicted"/>
<dbReference type="PANTHER" id="PTHR36057:SF1">
    <property type="entry name" value="LIPOPROTEIN LIPID ATTACHMENT SITE-LIKE PROTEIN, PUTATIVE (DUF1223)-RELATED"/>
    <property type="match status" value="1"/>
</dbReference>
<protein>
    <submittedName>
        <fullName evidence="1">DUF1223 domain-containing protein</fullName>
    </submittedName>
</protein>
<dbReference type="InterPro" id="IPR010634">
    <property type="entry name" value="DUF1223"/>
</dbReference>
<gene>
    <name evidence="1" type="ORF">ENE74_10965</name>
</gene>
<name>A0A437J709_9SPHN</name>
<dbReference type="OrthoDB" id="9808254at2"/>
<reference evidence="1 2" key="1">
    <citation type="submission" date="2019-01" db="EMBL/GenBank/DDBJ databases">
        <authorList>
            <person name="Chen W.-M."/>
        </authorList>
    </citation>
    <scope>NUCLEOTIDE SEQUENCE [LARGE SCALE GENOMIC DNA]</scope>
    <source>
        <strain evidence="1 2">TLA-22</strain>
    </source>
</reference>
<sequence length="236" mass="24724">MFLPSRLLLGAVVAFVAIGAAQRPLPAKAPVVVELFTSQGCSSCPPADAFMGTLAARPDLVALTRPVTYWDRLGWKDTLGRTANTQLQNGYAARQLRGAGVYTPQIVVQGGDAAVGSNRGGVAWLIDRAKPISTLDVVKDGGGRIVQLRGGSGGATEVKLVALKAQADVRIGRGENGGRTVRYHNVVLDERVIGRWNGGAARLAVPASALRVRGADRYAVIVQRPGPGAIVAAHYL</sequence>
<dbReference type="Proteomes" id="UP000282977">
    <property type="component" value="Unassembled WGS sequence"/>
</dbReference>
<dbReference type="InterPro" id="IPR036249">
    <property type="entry name" value="Thioredoxin-like_sf"/>
</dbReference>
<dbReference type="Pfam" id="PF06764">
    <property type="entry name" value="DUF1223"/>
    <property type="match status" value="1"/>
</dbReference>
<dbReference type="PANTHER" id="PTHR36057">
    <property type="match status" value="1"/>
</dbReference>
<comment type="caution">
    <text evidence="1">The sequence shown here is derived from an EMBL/GenBank/DDBJ whole genome shotgun (WGS) entry which is preliminary data.</text>
</comment>
<keyword evidence="2" id="KW-1185">Reference proteome</keyword>
<dbReference type="EMBL" id="RZUL01000003">
    <property type="protein sequence ID" value="RVT40968.1"/>
    <property type="molecule type" value="Genomic_DNA"/>
</dbReference>
<evidence type="ECO:0000313" key="1">
    <source>
        <dbReference type="EMBL" id="RVT40968.1"/>
    </source>
</evidence>
<organism evidence="1 2">
    <name type="scientific">Sphingobium algorifonticola</name>
    <dbReference type="NCBI Taxonomy" id="2008318"/>
    <lineage>
        <taxon>Bacteria</taxon>
        <taxon>Pseudomonadati</taxon>
        <taxon>Pseudomonadota</taxon>
        <taxon>Alphaproteobacteria</taxon>
        <taxon>Sphingomonadales</taxon>
        <taxon>Sphingomonadaceae</taxon>
        <taxon>Sphingobium</taxon>
    </lineage>
</organism>
<evidence type="ECO:0000313" key="2">
    <source>
        <dbReference type="Proteomes" id="UP000282977"/>
    </source>
</evidence>
<accession>A0A437J709</accession>
<dbReference type="SUPFAM" id="SSF52833">
    <property type="entry name" value="Thioredoxin-like"/>
    <property type="match status" value="1"/>
</dbReference>
<dbReference type="AlphaFoldDB" id="A0A437J709"/>
<dbReference type="RefSeq" id="WP_127690967.1">
    <property type="nucleotide sequence ID" value="NZ_RZUL01000003.1"/>
</dbReference>